<evidence type="ECO:0000256" key="4">
    <source>
        <dbReference type="ARBA" id="ARBA00022692"/>
    </source>
</evidence>
<evidence type="ECO:0000313" key="10">
    <source>
        <dbReference type="EMBL" id="MBF5026835.1"/>
    </source>
</evidence>
<dbReference type="InterPro" id="IPR037066">
    <property type="entry name" value="Plug_dom_sf"/>
</dbReference>
<keyword evidence="6 7" id="KW-0998">Cell outer membrane</keyword>
<evidence type="ECO:0000256" key="8">
    <source>
        <dbReference type="SAM" id="SignalP"/>
    </source>
</evidence>
<comment type="subcellular location">
    <subcellularLocation>
        <location evidence="1 7">Cell outer membrane</location>
        <topology evidence="1 7">Multi-pass membrane protein</topology>
    </subcellularLocation>
</comment>
<evidence type="ECO:0000256" key="5">
    <source>
        <dbReference type="ARBA" id="ARBA00023136"/>
    </source>
</evidence>
<dbReference type="Pfam" id="PF07715">
    <property type="entry name" value="Plug"/>
    <property type="match status" value="1"/>
</dbReference>
<evidence type="ECO:0000313" key="11">
    <source>
        <dbReference type="Proteomes" id="UP000694480"/>
    </source>
</evidence>
<feature type="domain" description="TonB-dependent receptor plug" evidence="9">
    <location>
        <begin position="45"/>
        <end position="163"/>
    </location>
</feature>
<comment type="similarity">
    <text evidence="7">Belongs to the TonB-dependent receptor family.</text>
</comment>
<dbReference type="GO" id="GO:0009279">
    <property type="term" value="C:cell outer membrane"/>
    <property type="evidence" value="ECO:0007669"/>
    <property type="project" value="UniProtKB-SubCell"/>
</dbReference>
<dbReference type="Gene3D" id="2.170.130.10">
    <property type="entry name" value="TonB-dependent receptor, plug domain"/>
    <property type="match status" value="1"/>
</dbReference>
<dbReference type="InterPro" id="IPR039426">
    <property type="entry name" value="TonB-dep_rcpt-like"/>
</dbReference>
<evidence type="ECO:0000259" key="9">
    <source>
        <dbReference type="Pfam" id="PF07715"/>
    </source>
</evidence>
<dbReference type="AlphaFoldDB" id="A0A930YUZ8"/>
<dbReference type="EMBL" id="JADKYY010000003">
    <property type="protein sequence ID" value="MBF5026835.1"/>
    <property type="molecule type" value="Genomic_DNA"/>
</dbReference>
<reference evidence="10" key="1">
    <citation type="submission" date="2020-11" db="EMBL/GenBank/DDBJ databases">
        <title>Genome seq and assembly of Planobacterium sp.</title>
        <authorList>
            <person name="Chhetri G."/>
        </authorList>
    </citation>
    <scope>NUCLEOTIDE SEQUENCE</scope>
    <source>
        <strain evidence="10">GCR5</strain>
    </source>
</reference>
<feature type="chain" id="PRO_5037388934" evidence="8">
    <location>
        <begin position="23"/>
        <end position="959"/>
    </location>
</feature>
<dbReference type="PROSITE" id="PS52016">
    <property type="entry name" value="TONB_DEPENDENT_REC_3"/>
    <property type="match status" value="1"/>
</dbReference>
<dbReference type="InterPro" id="IPR012910">
    <property type="entry name" value="Plug_dom"/>
</dbReference>
<dbReference type="SUPFAM" id="SSF56935">
    <property type="entry name" value="Porins"/>
    <property type="match status" value="1"/>
</dbReference>
<evidence type="ECO:0000256" key="6">
    <source>
        <dbReference type="ARBA" id="ARBA00023237"/>
    </source>
</evidence>
<keyword evidence="11" id="KW-1185">Reference proteome</keyword>
<sequence>MNVKLKVLSAGVLFFLSQGMEAQTDTTRVRDIDEVVVVGYGTQRKSDVTSSLSSVKGEEIANLNTPTFEAQLAGRSSGVQVVNNSGEIGRAPVVRIRGINSISSGTSPLYVIDGVPMFAGDTGGGNTPANALADINPADIEDMTVLKDGAATAIYGSRAANGVILITTKKGRGGKFSVNYNNQFSIANVVKKFDLLQTPDFLTISNEKSGAANTVWAKGSEYNTDWQDAVLRTGTQMDHFLSMTGGLGKGNYYASLGYTTQEGVIMPNAMERTSLRLNADQKVTNWLKLSTSMAYSETGYEGLNNGYNSISGAMFSAVRQLPNTPIYDPSTPTGYNIFTEGTTSRVGQWENNIPITSNLTNIAYIVRNNKYSSDLTRFIGSAAADVTVTDWLDYRLQISKDRSVTTGFLYWNRVHGDGFSRGGYIDNNYLNLDRWNIQNIVNMRKSFNQHNLNLVLVNEYQKQRSNSFFADGQGLSADFFGSVNVISGSYTTQYSGGGASENGLISYAARFSYNFANKYFLQASIRRDGLSSLPEANKWGNFPGVSVGWTVSNENFLKGNDALSELKLRASYGKVGNTEIGNYPYLGLYSSYKYADYTGIGYSQAGNDQLQWETSTKQNIGADFGFLNNRITLNADYFVNVNDGLILAVPVSPSLGVPNNSINKNIGKMENRGFEFTANADIIRTENFRWSLGGNLTLIENEVQTLVDGNDIIQSQNGQTAYLIREGESLRSLYGFKYWGVNSANGNPVYYKADGSLVQGNIANSRYYGFDPANPGTLGAASSLSNDDRYILGNTLPTYFGSLSTNFKYKAFDFSVMARFSGGNKIFNVTRRELLNQDFYNNGTEILGRWQSAENPGDGWTPRLWGSRGNFINLEGVANSRFIEDGDFVKIDNMTLGYTMDPSIFEAVGLTKLRIYGVVQNAFMFTNYSGIDPEMESNGMDYNSVPRQRTFSIGLNATF</sequence>
<evidence type="ECO:0000256" key="2">
    <source>
        <dbReference type="ARBA" id="ARBA00022448"/>
    </source>
</evidence>
<protein>
    <submittedName>
        <fullName evidence="10">SusC/RagA family TonB-linked outer membrane protein</fullName>
    </submittedName>
</protein>
<organism evidence="10 11">
    <name type="scientific">Planobacterium oryzisoli</name>
    <dbReference type="NCBI Taxonomy" id="2771435"/>
    <lineage>
        <taxon>Bacteria</taxon>
        <taxon>Pseudomonadati</taxon>
        <taxon>Bacteroidota</taxon>
        <taxon>Flavobacteriia</taxon>
        <taxon>Flavobacteriales</taxon>
        <taxon>Weeksellaceae</taxon>
        <taxon>Chryseobacterium group</taxon>
        <taxon>Chryseobacterium</taxon>
    </lineage>
</organism>
<evidence type="ECO:0000256" key="1">
    <source>
        <dbReference type="ARBA" id="ARBA00004571"/>
    </source>
</evidence>
<feature type="signal peptide" evidence="8">
    <location>
        <begin position="1"/>
        <end position="22"/>
    </location>
</feature>
<evidence type="ECO:0000256" key="7">
    <source>
        <dbReference type="PROSITE-ProRule" id="PRU01360"/>
    </source>
</evidence>
<dbReference type="NCBIfam" id="TIGR04056">
    <property type="entry name" value="OMP_RagA_SusC"/>
    <property type="match status" value="1"/>
</dbReference>
<accession>A0A930YUZ8</accession>
<name>A0A930YUZ8_9FLAO</name>
<keyword evidence="8" id="KW-0732">Signal</keyword>
<dbReference type="NCBIfam" id="TIGR04057">
    <property type="entry name" value="SusC_RagA_signa"/>
    <property type="match status" value="1"/>
</dbReference>
<dbReference type="InterPro" id="IPR023997">
    <property type="entry name" value="TonB-dep_OMP_SusC/RagA_CS"/>
</dbReference>
<dbReference type="Gene3D" id="2.40.170.20">
    <property type="entry name" value="TonB-dependent receptor, beta-barrel domain"/>
    <property type="match status" value="1"/>
</dbReference>
<dbReference type="Proteomes" id="UP000694480">
    <property type="component" value="Unassembled WGS sequence"/>
</dbReference>
<dbReference type="InterPro" id="IPR023996">
    <property type="entry name" value="TonB-dep_OMP_SusC/RagA"/>
</dbReference>
<dbReference type="InterPro" id="IPR036942">
    <property type="entry name" value="Beta-barrel_TonB_sf"/>
</dbReference>
<keyword evidence="5 7" id="KW-0472">Membrane</keyword>
<proteinExistence type="inferred from homology"/>
<keyword evidence="3 7" id="KW-1134">Transmembrane beta strand</keyword>
<keyword evidence="2 7" id="KW-0813">Transport</keyword>
<dbReference type="RefSeq" id="WP_194738763.1">
    <property type="nucleotide sequence ID" value="NZ_JADKYY010000003.1"/>
</dbReference>
<comment type="caution">
    <text evidence="10">The sequence shown here is derived from an EMBL/GenBank/DDBJ whole genome shotgun (WGS) entry which is preliminary data.</text>
</comment>
<keyword evidence="4 7" id="KW-0812">Transmembrane</keyword>
<gene>
    <name evidence="10" type="ORF">IC612_03365</name>
</gene>
<evidence type="ECO:0000256" key="3">
    <source>
        <dbReference type="ARBA" id="ARBA00022452"/>
    </source>
</evidence>